<reference evidence="3 4" key="1">
    <citation type="submission" date="2020-08" db="EMBL/GenBank/DDBJ databases">
        <title>Genomic Encyclopedia of Type Strains, Phase IV (KMG-IV): sequencing the most valuable type-strain genomes for metagenomic binning, comparative biology and taxonomic classification.</title>
        <authorList>
            <person name="Goeker M."/>
        </authorList>
    </citation>
    <scope>NUCLEOTIDE SEQUENCE [LARGE SCALE GENOMIC DNA]</scope>
    <source>
        <strain evidence="3 4">DSM 17454</strain>
    </source>
</reference>
<dbReference type="PRINTS" id="PR00081">
    <property type="entry name" value="GDHRDH"/>
</dbReference>
<dbReference type="Pfam" id="PF13561">
    <property type="entry name" value="adh_short_C2"/>
    <property type="match status" value="1"/>
</dbReference>
<dbReference type="SUPFAM" id="SSF51735">
    <property type="entry name" value="NAD(P)-binding Rossmann-fold domains"/>
    <property type="match status" value="1"/>
</dbReference>
<dbReference type="Gene3D" id="3.40.50.720">
    <property type="entry name" value="NAD(P)-binding Rossmann-like Domain"/>
    <property type="match status" value="1"/>
</dbReference>
<name>A0A8E2BEQ9_9HYPH</name>
<evidence type="ECO:0000313" key="3">
    <source>
        <dbReference type="EMBL" id="MBB6470031.1"/>
    </source>
</evidence>
<comment type="caution">
    <text evidence="3">The sequence shown here is derived from an EMBL/GenBank/DDBJ whole genome shotgun (WGS) entry which is preliminary data.</text>
</comment>
<accession>A0A8E2BEQ9</accession>
<gene>
    <name evidence="3" type="ORF">HNQ96_005925</name>
</gene>
<dbReference type="GO" id="GO:0016491">
    <property type="term" value="F:oxidoreductase activity"/>
    <property type="evidence" value="ECO:0007669"/>
    <property type="project" value="UniProtKB-KW"/>
</dbReference>
<dbReference type="CDD" id="cd05233">
    <property type="entry name" value="SDR_c"/>
    <property type="match status" value="1"/>
</dbReference>
<dbReference type="PANTHER" id="PTHR43669">
    <property type="entry name" value="5-KETO-D-GLUCONATE 5-REDUCTASE"/>
    <property type="match status" value="1"/>
</dbReference>
<protein>
    <submittedName>
        <fullName evidence="3">NAD(P)-dependent dehydrogenase (Short-subunit alcohol dehydrogenase family)</fullName>
    </submittedName>
</protein>
<dbReference type="InterPro" id="IPR002347">
    <property type="entry name" value="SDR_fam"/>
</dbReference>
<evidence type="ECO:0000313" key="4">
    <source>
        <dbReference type="Proteomes" id="UP000532373"/>
    </source>
</evidence>
<evidence type="ECO:0000256" key="2">
    <source>
        <dbReference type="ARBA" id="ARBA00023002"/>
    </source>
</evidence>
<dbReference type="InterPro" id="IPR036291">
    <property type="entry name" value="NAD(P)-bd_dom_sf"/>
</dbReference>
<evidence type="ECO:0000256" key="1">
    <source>
        <dbReference type="ARBA" id="ARBA00006484"/>
    </source>
</evidence>
<dbReference type="RefSeq" id="WP_184773892.1">
    <property type="nucleotide sequence ID" value="NZ_JACHGI010000021.1"/>
</dbReference>
<dbReference type="AlphaFoldDB" id="A0A8E2BEQ9"/>
<dbReference type="PANTHER" id="PTHR43669:SF3">
    <property type="entry name" value="ALCOHOL DEHYDROGENASE, PUTATIVE (AFU_ORTHOLOGUE AFUA_3G03445)-RELATED"/>
    <property type="match status" value="1"/>
</dbReference>
<keyword evidence="2" id="KW-0560">Oxidoreductase</keyword>
<sequence length="263" mass="26554">MLLHNRIAVVHGGGGAIGGAAAKAFARDGARVFLAGRSRPRMEAVAADIRADGGFAEIAIVDALDEEAVERHAGSVATKTGGIDIALNAVGVAHVQGTPLAELSLADFETPVAAYTRTNFLTAKAAARHMRGKGVILTLSTPGARMSGVGFLGNGVASAAVEALSRILAGELGRSGIRVICLRPDAIPESLAASHARAAFEGFAKRAGMSVDDMLAARAANGPLLGRFPTLAEIGDFAAFAASDRAGAMTGAIANLSCGTLVD</sequence>
<dbReference type="EMBL" id="JACHGI010000021">
    <property type="protein sequence ID" value="MBB6470031.1"/>
    <property type="molecule type" value="Genomic_DNA"/>
</dbReference>
<dbReference type="Proteomes" id="UP000532373">
    <property type="component" value="Unassembled WGS sequence"/>
</dbReference>
<proteinExistence type="inferred from homology"/>
<comment type="similarity">
    <text evidence="1">Belongs to the short-chain dehydrogenases/reductases (SDR) family.</text>
</comment>
<organism evidence="3 4">
    <name type="scientific">Aminobacter carboxidus</name>
    <dbReference type="NCBI Taxonomy" id="376165"/>
    <lineage>
        <taxon>Bacteria</taxon>
        <taxon>Pseudomonadati</taxon>
        <taxon>Pseudomonadota</taxon>
        <taxon>Alphaproteobacteria</taxon>
        <taxon>Hyphomicrobiales</taxon>
        <taxon>Phyllobacteriaceae</taxon>
        <taxon>Aminobacter</taxon>
    </lineage>
</organism>